<evidence type="ECO:0000313" key="1">
    <source>
        <dbReference type="EMBL" id="BCR87119.1"/>
    </source>
</evidence>
<organism evidence="1 2">
    <name type="scientific">Aspergillus chevalieri</name>
    <name type="common">Eurotium chevalieri</name>
    <dbReference type="NCBI Taxonomy" id="182096"/>
    <lineage>
        <taxon>Eukaryota</taxon>
        <taxon>Fungi</taxon>
        <taxon>Dikarya</taxon>
        <taxon>Ascomycota</taxon>
        <taxon>Pezizomycotina</taxon>
        <taxon>Eurotiomycetes</taxon>
        <taxon>Eurotiomycetidae</taxon>
        <taxon>Eurotiales</taxon>
        <taxon>Aspergillaceae</taxon>
        <taxon>Aspergillus</taxon>
        <taxon>Aspergillus subgen. Aspergillus</taxon>
    </lineage>
</organism>
<evidence type="ECO:0008006" key="3">
    <source>
        <dbReference type="Google" id="ProtNLM"/>
    </source>
</evidence>
<dbReference type="SUPFAM" id="SSF54768">
    <property type="entry name" value="dsRNA-binding domain-like"/>
    <property type="match status" value="1"/>
</dbReference>
<sequence length="127" mass="14666">MTYGSNSQETGGRWQWLLENFCRNAKMPPPFFEDCSDRRGGRTAWSSVVKVQGRTFRARYWYDGNYVHNAREDAAEVALMVFKREKEMTGTIASAPDQGQIENQMADANASTPFQGQLRTWPQMWPY</sequence>
<dbReference type="AlphaFoldDB" id="A0A7R7VM70"/>
<gene>
    <name evidence="1" type="ORF">ACHE_31106S</name>
</gene>
<dbReference type="Proteomes" id="UP000637239">
    <property type="component" value="Chromosome 3"/>
</dbReference>
<evidence type="ECO:0000313" key="2">
    <source>
        <dbReference type="Proteomes" id="UP000637239"/>
    </source>
</evidence>
<accession>A0A7R7VM70</accession>
<reference evidence="1" key="1">
    <citation type="submission" date="2021-01" db="EMBL/GenBank/DDBJ databases">
        <authorList>
            <consortium name="Aspergillus chevalieri M1 genome sequencing consortium"/>
            <person name="Kazuki M."/>
            <person name="Futagami T."/>
        </authorList>
    </citation>
    <scope>NUCLEOTIDE SEQUENCE</scope>
    <source>
        <strain evidence="1">M1</strain>
    </source>
</reference>
<dbReference type="CDD" id="cd00048">
    <property type="entry name" value="DSRM_SF"/>
    <property type="match status" value="1"/>
</dbReference>
<dbReference type="KEGG" id="ache:ACHE_31106S"/>
<name>A0A7R7VM70_ASPCH</name>
<dbReference type="PANTHER" id="PTHR42030">
    <property type="entry name" value="DRBM DOMAIN-CONTAINING PROTEIN"/>
    <property type="match status" value="1"/>
</dbReference>
<proteinExistence type="predicted"/>
<dbReference type="EMBL" id="AP024418">
    <property type="protein sequence ID" value="BCR87119.1"/>
    <property type="molecule type" value="Genomic_DNA"/>
</dbReference>
<dbReference type="RefSeq" id="XP_043135641.1">
    <property type="nucleotide sequence ID" value="XM_043277799.1"/>
</dbReference>
<reference evidence="1" key="2">
    <citation type="submission" date="2021-02" db="EMBL/GenBank/DDBJ databases">
        <title>Aspergillus chevalieri M1 genome sequence.</title>
        <authorList>
            <person name="Kadooka C."/>
            <person name="Mori K."/>
            <person name="Futagami T."/>
        </authorList>
    </citation>
    <scope>NUCLEOTIDE SEQUENCE</scope>
    <source>
        <strain evidence="1">M1</strain>
    </source>
</reference>
<dbReference type="GeneID" id="66981478"/>
<dbReference type="Gene3D" id="3.30.160.20">
    <property type="match status" value="1"/>
</dbReference>
<dbReference type="PANTHER" id="PTHR42030:SF1">
    <property type="entry name" value="DRBM DOMAIN-CONTAINING PROTEIN"/>
    <property type="match status" value="1"/>
</dbReference>
<keyword evidence="2" id="KW-1185">Reference proteome</keyword>
<protein>
    <recommendedName>
        <fullName evidence="3">DRBM domain-containing protein</fullName>
    </recommendedName>
</protein>